<keyword evidence="2" id="KW-0805">Transcription regulation</keyword>
<comment type="caution">
    <text evidence="5">The sequence shown here is derived from an EMBL/GenBank/DDBJ whole genome shotgun (WGS) entry which is preliminary data.</text>
</comment>
<evidence type="ECO:0000313" key="5">
    <source>
        <dbReference type="EMBL" id="RDU23853.1"/>
    </source>
</evidence>
<gene>
    <name evidence="5" type="ORF">DWV06_08320</name>
</gene>
<evidence type="ECO:0000313" key="6">
    <source>
        <dbReference type="Proteomes" id="UP000255036"/>
    </source>
</evidence>
<dbReference type="EMBL" id="QRCT01000019">
    <property type="protein sequence ID" value="RDU23853.1"/>
    <property type="molecule type" value="Genomic_DNA"/>
</dbReference>
<dbReference type="Gene3D" id="1.10.4040.10">
    <property type="entry name" value="Penicillinase repressor domain"/>
    <property type="match status" value="1"/>
</dbReference>
<dbReference type="Pfam" id="PF03965">
    <property type="entry name" value="Penicillinase_R"/>
    <property type="match status" value="1"/>
</dbReference>
<dbReference type="SUPFAM" id="SSF46785">
    <property type="entry name" value="Winged helix' DNA-binding domain"/>
    <property type="match status" value="1"/>
</dbReference>
<dbReference type="PIRSF" id="PIRSF019455">
    <property type="entry name" value="CopR_AtkY"/>
    <property type="match status" value="1"/>
</dbReference>
<dbReference type="GO" id="GO:0045892">
    <property type="term" value="P:negative regulation of DNA-templated transcription"/>
    <property type="evidence" value="ECO:0007669"/>
    <property type="project" value="InterPro"/>
</dbReference>
<evidence type="ECO:0000256" key="3">
    <source>
        <dbReference type="ARBA" id="ARBA00023125"/>
    </source>
</evidence>
<dbReference type="OrthoDB" id="9795583at2"/>
<dbReference type="Gene3D" id="1.10.10.10">
    <property type="entry name" value="Winged helix-like DNA-binding domain superfamily/Winged helix DNA-binding domain"/>
    <property type="match status" value="1"/>
</dbReference>
<keyword evidence="6" id="KW-1185">Reference proteome</keyword>
<accession>A0A371AWB1</accession>
<dbReference type="AlphaFoldDB" id="A0A371AWB1"/>
<name>A0A371AWB1_9FIRM</name>
<dbReference type="GO" id="GO:0003677">
    <property type="term" value="F:DNA binding"/>
    <property type="evidence" value="ECO:0007669"/>
    <property type="project" value="UniProtKB-KW"/>
</dbReference>
<organism evidence="5 6">
    <name type="scientific">Anaerosacchariphilus polymeriproducens</name>
    <dbReference type="NCBI Taxonomy" id="1812858"/>
    <lineage>
        <taxon>Bacteria</taxon>
        <taxon>Bacillati</taxon>
        <taxon>Bacillota</taxon>
        <taxon>Clostridia</taxon>
        <taxon>Lachnospirales</taxon>
        <taxon>Lachnospiraceae</taxon>
        <taxon>Anaerosacchariphilus</taxon>
    </lineage>
</organism>
<dbReference type="InterPro" id="IPR036388">
    <property type="entry name" value="WH-like_DNA-bd_sf"/>
</dbReference>
<dbReference type="Proteomes" id="UP000255036">
    <property type="component" value="Unassembled WGS sequence"/>
</dbReference>
<comment type="similarity">
    <text evidence="1">Belongs to the BlaI transcriptional regulatory family.</text>
</comment>
<dbReference type="InterPro" id="IPR036390">
    <property type="entry name" value="WH_DNA-bd_sf"/>
</dbReference>
<evidence type="ECO:0000256" key="1">
    <source>
        <dbReference type="ARBA" id="ARBA00011046"/>
    </source>
</evidence>
<evidence type="ECO:0000256" key="2">
    <source>
        <dbReference type="ARBA" id="ARBA00023015"/>
    </source>
</evidence>
<protein>
    <submittedName>
        <fullName evidence="5">BlaI/MecI/CopY family transcriptional regulator</fullName>
    </submittedName>
</protein>
<proteinExistence type="inferred from homology"/>
<evidence type="ECO:0000256" key="4">
    <source>
        <dbReference type="ARBA" id="ARBA00023163"/>
    </source>
</evidence>
<keyword evidence="3" id="KW-0238">DNA-binding</keyword>
<dbReference type="InterPro" id="IPR005650">
    <property type="entry name" value="BlaI_family"/>
</dbReference>
<reference evidence="5 6" key="1">
    <citation type="submission" date="2018-07" db="EMBL/GenBank/DDBJ databases">
        <title>Anaerosacharophilus polymeroproducens gen. nov. sp. nov., an anaerobic bacterium isolated from salt field.</title>
        <authorList>
            <person name="Kim W."/>
            <person name="Yang S.-H."/>
            <person name="Oh J."/>
            <person name="Lee J.-H."/>
            <person name="Kwon K.K."/>
        </authorList>
    </citation>
    <scope>NUCLEOTIDE SEQUENCE [LARGE SCALE GENOMIC DNA]</scope>
    <source>
        <strain evidence="5 6">MCWD5</strain>
    </source>
</reference>
<sequence length="124" mass="14819">MNMMKKLPDTEFELMRVVWENEPPITTNIIMQAIGNEKGWKVPTVLTLMNRLVKKGFLKTEKNGKERTFFPLIDREDYLKFETNHFLKFYHENSFLSLVSTLYDGEKLNEDELQELMKLIEKKE</sequence>
<keyword evidence="4" id="KW-0804">Transcription</keyword>